<keyword evidence="1" id="KW-0472">Membrane</keyword>
<keyword evidence="1" id="KW-1133">Transmembrane helix</keyword>
<dbReference type="OrthoDB" id="6434454at2759"/>
<dbReference type="PANTHER" id="PTHR10041:SF5">
    <property type="entry name" value="LEUCINE-RICH COLIPASE-LIKE PROTEIN 1"/>
    <property type="match status" value="1"/>
</dbReference>
<name>A0A6P8IVK4_ACTTE</name>
<keyword evidence="1" id="KW-0812">Transmembrane</keyword>
<evidence type="ECO:0000256" key="1">
    <source>
        <dbReference type="SAM" id="Phobius"/>
    </source>
</evidence>
<dbReference type="RefSeq" id="XP_031571132.1">
    <property type="nucleotide sequence ID" value="XM_031715272.1"/>
</dbReference>
<accession>A0A6P8IVK4</accession>
<dbReference type="PANTHER" id="PTHR10041">
    <property type="entry name" value="COLIPASE"/>
    <property type="match status" value="1"/>
</dbReference>
<dbReference type="PROSITE" id="PS51342">
    <property type="entry name" value="COLIPASE_2"/>
    <property type="match status" value="1"/>
</dbReference>
<dbReference type="GO" id="GO:0016042">
    <property type="term" value="P:lipid catabolic process"/>
    <property type="evidence" value="ECO:0007669"/>
    <property type="project" value="InterPro"/>
</dbReference>
<dbReference type="RefSeq" id="XP_031571133.1">
    <property type="nucleotide sequence ID" value="XM_031715273.1"/>
</dbReference>
<dbReference type="InterPro" id="IPR001981">
    <property type="entry name" value="Colipase"/>
</dbReference>
<evidence type="ECO:0000313" key="5">
    <source>
        <dbReference type="RefSeq" id="XP_031571134.1"/>
    </source>
</evidence>
<sequence>MDLRTLLWLHILIIIITITTSIAGKRKKPGSKTHVTHVVVDRTSPKSLTHDIISNSVTNTVSKEKNYGIYSKRRLKGKRLTVKGLRRLIQKRKKILNEKKRRRVLKRLRKELAMLKSLMRNSRKKCKSSQGCGRNECCIKFTQKGYGRCKKRPKLNQRCKPALMPGIDIECPCRIGLTCAPFKKSKSGNIKFHCEALKYIDEEIEAYSVTGLGRYKR</sequence>
<evidence type="ECO:0000313" key="4">
    <source>
        <dbReference type="RefSeq" id="XP_031571133.1"/>
    </source>
</evidence>
<proteinExistence type="predicted"/>
<protein>
    <submittedName>
        <fullName evidence="3 4">Uncharacterized protein LOC116305377</fullName>
    </submittedName>
</protein>
<reference evidence="3 4" key="1">
    <citation type="submission" date="2025-04" db="UniProtKB">
        <authorList>
            <consortium name="RefSeq"/>
        </authorList>
    </citation>
    <scope>IDENTIFICATION</scope>
    <source>
        <tissue evidence="3 4">Tentacle</tissue>
    </source>
</reference>
<gene>
    <name evidence="3 4 5" type="primary">LOC116305377</name>
</gene>
<dbReference type="RefSeq" id="XP_031571134.1">
    <property type="nucleotide sequence ID" value="XM_031715274.1"/>
</dbReference>
<evidence type="ECO:0000313" key="3">
    <source>
        <dbReference type="RefSeq" id="XP_031571132.1"/>
    </source>
</evidence>
<dbReference type="AlphaFoldDB" id="A0A6P8IVK4"/>
<evidence type="ECO:0000313" key="2">
    <source>
        <dbReference type="Proteomes" id="UP000515163"/>
    </source>
</evidence>
<keyword evidence="2" id="KW-1185">Reference proteome</keyword>
<dbReference type="GO" id="GO:0008047">
    <property type="term" value="F:enzyme activator activity"/>
    <property type="evidence" value="ECO:0007669"/>
    <property type="project" value="InterPro"/>
</dbReference>
<dbReference type="GO" id="GO:0007586">
    <property type="term" value="P:digestion"/>
    <property type="evidence" value="ECO:0007669"/>
    <property type="project" value="InterPro"/>
</dbReference>
<dbReference type="GO" id="GO:0005576">
    <property type="term" value="C:extracellular region"/>
    <property type="evidence" value="ECO:0007669"/>
    <property type="project" value="InterPro"/>
</dbReference>
<dbReference type="Proteomes" id="UP000515163">
    <property type="component" value="Unplaced"/>
</dbReference>
<dbReference type="Gene3D" id="2.10.80.10">
    <property type="entry name" value="Lipase, subunit A"/>
    <property type="match status" value="1"/>
</dbReference>
<dbReference type="KEGG" id="aten:116305377"/>
<organism evidence="2 5">
    <name type="scientific">Actinia tenebrosa</name>
    <name type="common">Australian red waratah sea anemone</name>
    <dbReference type="NCBI Taxonomy" id="6105"/>
    <lineage>
        <taxon>Eukaryota</taxon>
        <taxon>Metazoa</taxon>
        <taxon>Cnidaria</taxon>
        <taxon>Anthozoa</taxon>
        <taxon>Hexacorallia</taxon>
        <taxon>Actiniaria</taxon>
        <taxon>Actiniidae</taxon>
        <taxon>Actinia</taxon>
    </lineage>
</organism>
<feature type="transmembrane region" description="Helical" evidence="1">
    <location>
        <begin position="6"/>
        <end position="24"/>
    </location>
</feature>
<dbReference type="GeneID" id="116305377"/>